<dbReference type="Gene3D" id="1.10.540.10">
    <property type="entry name" value="Acyl-CoA dehydrogenase/oxidase, N-terminal domain"/>
    <property type="match status" value="1"/>
</dbReference>
<comment type="caution">
    <text evidence="9">The sequence shown here is derived from an EMBL/GenBank/DDBJ whole genome shotgun (WGS) entry which is preliminary data.</text>
</comment>
<comment type="cofactor">
    <cofactor evidence="1 6">
        <name>FAD</name>
        <dbReference type="ChEBI" id="CHEBI:57692"/>
    </cofactor>
</comment>
<evidence type="ECO:0000256" key="6">
    <source>
        <dbReference type="RuleBase" id="RU362125"/>
    </source>
</evidence>
<dbReference type="RefSeq" id="WP_345017448.1">
    <property type="nucleotide sequence ID" value="NZ_BAAAZY010000018.1"/>
</dbReference>
<evidence type="ECO:0000256" key="4">
    <source>
        <dbReference type="ARBA" id="ARBA00022827"/>
    </source>
</evidence>
<dbReference type="SUPFAM" id="SSF47203">
    <property type="entry name" value="Acyl-CoA dehydrogenase C-terminal domain-like"/>
    <property type="match status" value="1"/>
</dbReference>
<keyword evidence="3 6" id="KW-0285">Flavoprotein</keyword>
<evidence type="ECO:0000256" key="5">
    <source>
        <dbReference type="ARBA" id="ARBA00023002"/>
    </source>
</evidence>
<gene>
    <name evidence="9" type="ORF">GCM10022233_61000</name>
</gene>
<sequence length="586" mass="63474">MRHAPYLAAADLDRRLGDPADEGRLFSYARCGALDDREEFPLEICRELDLLGLHRQYVPYVHGGELHSYEQVLQLMRAVARRDLTVAVAHGKTFLGAVSVWVGGDARQVGELAARVADGAVVSWGLTERDHGSDLLAGEVTARRDGGHYRLDGEKWLINNANRGQLICVLARTRDTEGPRGFSLLMVDKQRLERTVYRPLPQVRLHGIRGADISGVAFADARIPESALVGAEGEGSEIVLKSLQLTRTLCAALSLGAADHALALATGYALDRHAYGDRLVDLPQTRRLLAQSYADVLLAEATTLVAGRALHALTGELATVSAVTKYFVPTLVDGVIARLSTVLGARSLLVGDTYEHGRFQKLQRDHRIVGIFDGNTVVNLHALINHFPLLARQWRRGRVDEAGLKAATTLTADLPDFDRDRLSLLPRTGCSVVQALATGVRELSALAGRGELPAAVARRAEGVLAAAEGLAAELDGYRPKAVDVPASAFALAERYAWCFAASAAVHLWLRNRHTVAETAADAGHTAELWQDGRWLEAALARVLDHLGAARPDAGDDVLERLVPTLIAQYESGQLPSLLYHPMKESA</sequence>
<evidence type="ECO:0000259" key="7">
    <source>
        <dbReference type="Pfam" id="PF00441"/>
    </source>
</evidence>
<protein>
    <submittedName>
        <fullName evidence="9">Acyl-CoA dehydrogenase</fullName>
    </submittedName>
</protein>
<feature type="domain" description="Acyl-CoA oxidase/dehydrogenase middle" evidence="8">
    <location>
        <begin position="125"/>
        <end position="220"/>
    </location>
</feature>
<dbReference type="Gene3D" id="2.40.110.10">
    <property type="entry name" value="Butyryl-CoA Dehydrogenase, subunit A, domain 2"/>
    <property type="match status" value="1"/>
</dbReference>
<dbReference type="InterPro" id="IPR050741">
    <property type="entry name" value="Acyl-CoA_dehydrogenase"/>
</dbReference>
<dbReference type="Proteomes" id="UP001499984">
    <property type="component" value="Unassembled WGS sequence"/>
</dbReference>
<evidence type="ECO:0000256" key="3">
    <source>
        <dbReference type="ARBA" id="ARBA00022630"/>
    </source>
</evidence>
<dbReference type="PANTHER" id="PTHR48083:SF2">
    <property type="entry name" value="MEDIUM-CHAIN SPECIFIC ACYL-COA DEHYDROGENASE, MITOCHONDRIAL"/>
    <property type="match status" value="1"/>
</dbReference>
<evidence type="ECO:0000313" key="9">
    <source>
        <dbReference type="EMBL" id="GAA4074789.1"/>
    </source>
</evidence>
<keyword evidence="4 6" id="KW-0274">FAD</keyword>
<evidence type="ECO:0000256" key="2">
    <source>
        <dbReference type="ARBA" id="ARBA00009347"/>
    </source>
</evidence>
<dbReference type="InterPro" id="IPR037069">
    <property type="entry name" value="AcylCoA_DH/ox_N_sf"/>
</dbReference>
<dbReference type="Gene3D" id="1.20.140.10">
    <property type="entry name" value="Butyryl-CoA Dehydrogenase, subunit A, domain 3"/>
    <property type="match status" value="1"/>
</dbReference>
<keyword evidence="5 6" id="KW-0560">Oxidoreductase</keyword>
<dbReference type="CDD" id="cd00567">
    <property type="entry name" value="ACAD"/>
    <property type="match status" value="1"/>
</dbReference>
<dbReference type="InterPro" id="IPR009100">
    <property type="entry name" value="AcylCoA_DH/oxidase_NM_dom_sf"/>
</dbReference>
<dbReference type="EMBL" id="BAAAZY010000018">
    <property type="protein sequence ID" value="GAA4074789.1"/>
    <property type="molecule type" value="Genomic_DNA"/>
</dbReference>
<evidence type="ECO:0000256" key="1">
    <source>
        <dbReference type="ARBA" id="ARBA00001974"/>
    </source>
</evidence>
<evidence type="ECO:0000313" key="10">
    <source>
        <dbReference type="Proteomes" id="UP001499984"/>
    </source>
</evidence>
<organism evidence="9 10">
    <name type="scientific">Streptomyces shaanxiensis</name>
    <dbReference type="NCBI Taxonomy" id="653357"/>
    <lineage>
        <taxon>Bacteria</taxon>
        <taxon>Bacillati</taxon>
        <taxon>Actinomycetota</taxon>
        <taxon>Actinomycetes</taxon>
        <taxon>Kitasatosporales</taxon>
        <taxon>Streptomycetaceae</taxon>
        <taxon>Streptomyces</taxon>
    </lineage>
</organism>
<name>A0ABP7VUH0_9ACTN</name>
<accession>A0ABP7VUH0</accession>
<proteinExistence type="inferred from homology"/>
<dbReference type="PANTHER" id="PTHR48083">
    <property type="entry name" value="MEDIUM-CHAIN SPECIFIC ACYL-COA DEHYDROGENASE, MITOCHONDRIAL-RELATED"/>
    <property type="match status" value="1"/>
</dbReference>
<reference evidence="10" key="1">
    <citation type="journal article" date="2019" name="Int. J. Syst. Evol. Microbiol.">
        <title>The Global Catalogue of Microorganisms (GCM) 10K type strain sequencing project: providing services to taxonomists for standard genome sequencing and annotation.</title>
        <authorList>
            <consortium name="The Broad Institute Genomics Platform"/>
            <consortium name="The Broad Institute Genome Sequencing Center for Infectious Disease"/>
            <person name="Wu L."/>
            <person name="Ma J."/>
        </authorList>
    </citation>
    <scope>NUCLEOTIDE SEQUENCE [LARGE SCALE GENOMIC DNA]</scope>
    <source>
        <strain evidence="10">JCM 16925</strain>
    </source>
</reference>
<dbReference type="Pfam" id="PF02770">
    <property type="entry name" value="Acyl-CoA_dh_M"/>
    <property type="match status" value="1"/>
</dbReference>
<evidence type="ECO:0000259" key="8">
    <source>
        <dbReference type="Pfam" id="PF02770"/>
    </source>
</evidence>
<keyword evidence="10" id="KW-1185">Reference proteome</keyword>
<comment type="similarity">
    <text evidence="2 6">Belongs to the acyl-CoA dehydrogenase family.</text>
</comment>
<dbReference type="SUPFAM" id="SSF56645">
    <property type="entry name" value="Acyl-CoA dehydrogenase NM domain-like"/>
    <property type="match status" value="1"/>
</dbReference>
<dbReference type="InterPro" id="IPR046373">
    <property type="entry name" value="Acyl-CoA_Oxase/DH_mid-dom_sf"/>
</dbReference>
<dbReference type="Pfam" id="PF00441">
    <property type="entry name" value="Acyl-CoA_dh_1"/>
    <property type="match status" value="1"/>
</dbReference>
<dbReference type="InterPro" id="IPR036250">
    <property type="entry name" value="AcylCo_DH-like_C"/>
</dbReference>
<dbReference type="InterPro" id="IPR009075">
    <property type="entry name" value="AcylCo_DH/oxidase_C"/>
</dbReference>
<feature type="domain" description="Acyl-CoA dehydrogenase/oxidase C-terminal" evidence="7">
    <location>
        <begin position="233"/>
        <end position="380"/>
    </location>
</feature>
<dbReference type="InterPro" id="IPR006091">
    <property type="entry name" value="Acyl-CoA_Oxase/DH_mid-dom"/>
</dbReference>